<evidence type="ECO:0000313" key="2">
    <source>
        <dbReference type="Proteomes" id="UP000499080"/>
    </source>
</evidence>
<evidence type="ECO:0000313" key="1">
    <source>
        <dbReference type="EMBL" id="GBO46727.1"/>
    </source>
</evidence>
<feature type="non-terminal residue" evidence="1">
    <location>
        <position position="1"/>
    </location>
</feature>
<protein>
    <submittedName>
        <fullName evidence="1">Uncharacterized protein</fullName>
    </submittedName>
</protein>
<sequence length="114" mass="13114">DPLPENELIAIVRTLKDTEDPVSSVNENIKVESSILTGESETAYKNIPDDLIIPDIITEEIFFRDILCMDKAKEDLSSYVLKWDDFKLRQQPPKLEDFLAVVEEENMLQDIENS</sequence>
<proteinExistence type="predicted"/>
<dbReference type="EMBL" id="BGPR01074605">
    <property type="protein sequence ID" value="GBO46727.1"/>
    <property type="molecule type" value="Genomic_DNA"/>
</dbReference>
<dbReference type="Proteomes" id="UP000499080">
    <property type="component" value="Unassembled WGS sequence"/>
</dbReference>
<organism evidence="1 2">
    <name type="scientific">Araneus ventricosus</name>
    <name type="common">Orbweaver spider</name>
    <name type="synonym">Epeira ventricosa</name>
    <dbReference type="NCBI Taxonomy" id="182803"/>
    <lineage>
        <taxon>Eukaryota</taxon>
        <taxon>Metazoa</taxon>
        <taxon>Ecdysozoa</taxon>
        <taxon>Arthropoda</taxon>
        <taxon>Chelicerata</taxon>
        <taxon>Arachnida</taxon>
        <taxon>Araneae</taxon>
        <taxon>Araneomorphae</taxon>
        <taxon>Entelegynae</taxon>
        <taxon>Araneoidea</taxon>
        <taxon>Araneidae</taxon>
        <taxon>Araneus</taxon>
    </lineage>
</organism>
<name>A0A4Y2XE13_ARAVE</name>
<dbReference type="AlphaFoldDB" id="A0A4Y2XE13"/>
<comment type="caution">
    <text evidence="1">The sequence shown here is derived from an EMBL/GenBank/DDBJ whole genome shotgun (WGS) entry which is preliminary data.</text>
</comment>
<keyword evidence="2" id="KW-1185">Reference proteome</keyword>
<dbReference type="OrthoDB" id="6419627at2759"/>
<accession>A0A4Y2XE13</accession>
<gene>
    <name evidence="1" type="ORF">AVEN_261391_1</name>
</gene>
<reference evidence="1 2" key="1">
    <citation type="journal article" date="2019" name="Sci. Rep.">
        <title>Orb-weaving spider Araneus ventricosus genome elucidates the spidroin gene catalogue.</title>
        <authorList>
            <person name="Kono N."/>
            <person name="Nakamura H."/>
            <person name="Ohtoshi R."/>
            <person name="Moran D.A.P."/>
            <person name="Shinohara A."/>
            <person name="Yoshida Y."/>
            <person name="Fujiwara M."/>
            <person name="Mori M."/>
            <person name="Tomita M."/>
            <person name="Arakawa K."/>
        </authorList>
    </citation>
    <scope>NUCLEOTIDE SEQUENCE [LARGE SCALE GENOMIC DNA]</scope>
</reference>